<comment type="cofactor">
    <cofactor evidence="1">
        <name>Mg(2+)</name>
        <dbReference type="ChEBI" id="CHEBI:18420"/>
    </cofactor>
</comment>
<dbReference type="Gene3D" id="3.90.79.10">
    <property type="entry name" value="Nucleoside Triphosphate Pyrophosphohydrolase"/>
    <property type="match status" value="1"/>
</dbReference>
<evidence type="ECO:0000313" key="7">
    <source>
        <dbReference type="Proteomes" id="UP000545493"/>
    </source>
</evidence>
<dbReference type="GO" id="GO:0016787">
    <property type="term" value="F:hydrolase activity"/>
    <property type="evidence" value="ECO:0007669"/>
    <property type="project" value="UniProtKB-KW"/>
</dbReference>
<evidence type="ECO:0000313" key="6">
    <source>
        <dbReference type="EMBL" id="NIJ13949.1"/>
    </source>
</evidence>
<evidence type="ECO:0000256" key="4">
    <source>
        <dbReference type="RuleBase" id="RU003476"/>
    </source>
</evidence>
<dbReference type="PANTHER" id="PTHR43046:SF14">
    <property type="entry name" value="MUTT_NUDIX FAMILY PROTEIN"/>
    <property type="match status" value="1"/>
</dbReference>
<name>A0A7X5UUI8_9PSEU</name>
<dbReference type="CDD" id="cd04673">
    <property type="entry name" value="NUDIX_ADPRase"/>
    <property type="match status" value="1"/>
</dbReference>
<dbReference type="PRINTS" id="PR00502">
    <property type="entry name" value="NUDIXFAMILY"/>
</dbReference>
<proteinExistence type="inferred from homology"/>
<feature type="domain" description="Nudix hydrolase" evidence="5">
    <location>
        <begin position="2"/>
        <end position="123"/>
    </location>
</feature>
<keyword evidence="7" id="KW-1185">Reference proteome</keyword>
<dbReference type="SUPFAM" id="SSF55811">
    <property type="entry name" value="Nudix"/>
    <property type="match status" value="1"/>
</dbReference>
<sequence length="132" mass="14274">MGTVRAVGGIVHDEQGRLLLVRRGNEPARGRWSLPGGRVEPGETDSAAVARELREETGLSVRPGALLGTLLRGPYEIFDYACVVEGGRLLAGDDADEVRWVDTEAFEELARAGVLTDGLPELLRAWNALPRV</sequence>
<dbReference type="InterPro" id="IPR020084">
    <property type="entry name" value="NUDIX_hydrolase_CS"/>
</dbReference>
<comment type="caution">
    <text evidence="6">The sequence shown here is derived from an EMBL/GenBank/DDBJ whole genome shotgun (WGS) entry which is preliminary data.</text>
</comment>
<dbReference type="Pfam" id="PF00293">
    <property type="entry name" value="NUDIX"/>
    <property type="match status" value="1"/>
</dbReference>
<protein>
    <submittedName>
        <fullName evidence="6">ADP-ribose pyrophosphatase YjhB (NUDIX family)</fullName>
    </submittedName>
</protein>
<comment type="similarity">
    <text evidence="2 4">Belongs to the Nudix hydrolase family.</text>
</comment>
<evidence type="ECO:0000256" key="3">
    <source>
        <dbReference type="ARBA" id="ARBA00022801"/>
    </source>
</evidence>
<accession>A0A7X5UUI8</accession>
<keyword evidence="3 4" id="KW-0378">Hydrolase</keyword>
<dbReference type="InterPro" id="IPR020476">
    <property type="entry name" value="Nudix_hydrolase"/>
</dbReference>
<dbReference type="PROSITE" id="PS51462">
    <property type="entry name" value="NUDIX"/>
    <property type="match status" value="1"/>
</dbReference>
<dbReference type="InterPro" id="IPR000086">
    <property type="entry name" value="NUDIX_hydrolase_dom"/>
</dbReference>
<dbReference type="RefSeq" id="WP_167174262.1">
    <property type="nucleotide sequence ID" value="NZ_JAAOYM010000001.1"/>
</dbReference>
<organism evidence="6 7">
    <name type="scientific">Saccharomonospora amisosensis</name>
    <dbReference type="NCBI Taxonomy" id="1128677"/>
    <lineage>
        <taxon>Bacteria</taxon>
        <taxon>Bacillati</taxon>
        <taxon>Actinomycetota</taxon>
        <taxon>Actinomycetes</taxon>
        <taxon>Pseudonocardiales</taxon>
        <taxon>Pseudonocardiaceae</taxon>
        <taxon>Saccharomonospora</taxon>
    </lineage>
</organism>
<dbReference type="EMBL" id="JAAOYM010000001">
    <property type="protein sequence ID" value="NIJ13949.1"/>
    <property type="molecule type" value="Genomic_DNA"/>
</dbReference>
<dbReference type="PANTHER" id="PTHR43046">
    <property type="entry name" value="GDP-MANNOSE MANNOSYL HYDROLASE"/>
    <property type="match status" value="1"/>
</dbReference>
<evidence type="ECO:0000259" key="5">
    <source>
        <dbReference type="PROSITE" id="PS51462"/>
    </source>
</evidence>
<dbReference type="InterPro" id="IPR015797">
    <property type="entry name" value="NUDIX_hydrolase-like_dom_sf"/>
</dbReference>
<dbReference type="Proteomes" id="UP000545493">
    <property type="component" value="Unassembled WGS sequence"/>
</dbReference>
<reference evidence="6 7" key="1">
    <citation type="submission" date="2020-03" db="EMBL/GenBank/DDBJ databases">
        <title>Sequencing the genomes of 1000 actinobacteria strains.</title>
        <authorList>
            <person name="Klenk H.-P."/>
        </authorList>
    </citation>
    <scope>NUCLEOTIDE SEQUENCE [LARGE SCALE GENOMIC DNA]</scope>
    <source>
        <strain evidence="6 7">DSM 45685</strain>
    </source>
</reference>
<evidence type="ECO:0000256" key="2">
    <source>
        <dbReference type="ARBA" id="ARBA00005582"/>
    </source>
</evidence>
<gene>
    <name evidence="6" type="ORF">FHU38_004293</name>
</gene>
<evidence type="ECO:0000256" key="1">
    <source>
        <dbReference type="ARBA" id="ARBA00001946"/>
    </source>
</evidence>
<dbReference type="AlphaFoldDB" id="A0A7X5UUI8"/>
<dbReference type="PROSITE" id="PS00893">
    <property type="entry name" value="NUDIX_BOX"/>
    <property type="match status" value="1"/>
</dbReference>